<gene>
    <name evidence="1" type="ORF">Tci_931761</name>
</gene>
<feature type="non-terminal residue" evidence="1">
    <location>
        <position position="1"/>
    </location>
</feature>
<comment type="caution">
    <text evidence="1">The sequence shown here is derived from an EMBL/GenBank/DDBJ whole genome shotgun (WGS) entry which is preliminary data.</text>
</comment>
<protein>
    <submittedName>
        <fullName evidence="1">Uncharacterized protein</fullName>
    </submittedName>
</protein>
<reference evidence="1" key="1">
    <citation type="journal article" date="2019" name="Sci. Rep.">
        <title>Draft genome of Tanacetum cinerariifolium, the natural source of mosquito coil.</title>
        <authorList>
            <person name="Yamashiro T."/>
            <person name="Shiraishi A."/>
            <person name="Satake H."/>
            <person name="Nakayama K."/>
        </authorList>
    </citation>
    <scope>NUCLEOTIDE SEQUENCE</scope>
</reference>
<accession>A0A699XIB9</accession>
<evidence type="ECO:0000313" key="1">
    <source>
        <dbReference type="EMBL" id="GFD59792.1"/>
    </source>
</evidence>
<dbReference type="EMBL" id="BKCJ011869323">
    <property type="protein sequence ID" value="GFD59792.1"/>
    <property type="molecule type" value="Genomic_DNA"/>
</dbReference>
<organism evidence="1">
    <name type="scientific">Tanacetum cinerariifolium</name>
    <name type="common">Dalmatian daisy</name>
    <name type="synonym">Chrysanthemum cinerariifolium</name>
    <dbReference type="NCBI Taxonomy" id="118510"/>
    <lineage>
        <taxon>Eukaryota</taxon>
        <taxon>Viridiplantae</taxon>
        <taxon>Streptophyta</taxon>
        <taxon>Embryophyta</taxon>
        <taxon>Tracheophyta</taxon>
        <taxon>Spermatophyta</taxon>
        <taxon>Magnoliopsida</taxon>
        <taxon>eudicotyledons</taxon>
        <taxon>Gunneridae</taxon>
        <taxon>Pentapetalae</taxon>
        <taxon>asterids</taxon>
        <taxon>campanulids</taxon>
        <taxon>Asterales</taxon>
        <taxon>Asteraceae</taxon>
        <taxon>Asteroideae</taxon>
        <taxon>Anthemideae</taxon>
        <taxon>Anthemidinae</taxon>
        <taxon>Tanacetum</taxon>
    </lineage>
</organism>
<sequence>ASQLPDDPDMPELEDITYSADEDYVGAEGDINNLETSIIVSPIPTSRVHKDHHITQIISDMSSVTQTKSMAKVAKDQGGLSL</sequence>
<name>A0A699XIB9_TANCI</name>
<feature type="non-terminal residue" evidence="1">
    <location>
        <position position="82"/>
    </location>
</feature>
<proteinExistence type="predicted"/>
<dbReference type="AlphaFoldDB" id="A0A699XIB9"/>